<keyword evidence="9 13" id="KW-0472">Membrane</keyword>
<keyword evidence="10" id="KW-1015">Disulfide bond</keyword>
<reference evidence="14" key="1">
    <citation type="submission" date="2022-03" db="EMBL/GenBank/DDBJ databases">
        <authorList>
            <person name="Martin C."/>
        </authorList>
    </citation>
    <scope>NUCLEOTIDE SEQUENCE</scope>
</reference>
<dbReference type="GO" id="GO:0042383">
    <property type="term" value="C:sarcolemma"/>
    <property type="evidence" value="ECO:0007669"/>
    <property type="project" value="UniProtKB-SubCell"/>
</dbReference>
<dbReference type="Pfam" id="PF04790">
    <property type="entry name" value="Sarcoglycan_1"/>
    <property type="match status" value="1"/>
</dbReference>
<keyword evidence="11" id="KW-0325">Glycoprotein</keyword>
<sequence length="324" mass="35141">MVYYIDTSSLPDNYNPNVASGVDGQSLDTPYTPIIMGRGRANGDWARSPPPNAHITYKIGIYGWRKRCLYLFILIMMVCIVINLALTIWILQVMDFSIDGMGKLRMTDSGVQVQGRAEFIKPLHATSIRSKSSDPLFIESSRNISLHSRDSSGNIKNTFYIGDGNVKSTCSKFQIQDGAGKTLLKADKQTVSIGAQSQLHIQGESGAKFDGSVQTPLVRAYSAQDLKLSSPTRRLEVSAAKGLRFLAPAGNISLNSISDISVQSKNAINLDSKTININNLKVIQPGSISLPFPGVYQLCVCDTGKLFLAPPSGECEADTTLCSP</sequence>
<evidence type="ECO:0000256" key="7">
    <source>
        <dbReference type="ARBA" id="ARBA00022968"/>
    </source>
</evidence>
<evidence type="ECO:0000256" key="9">
    <source>
        <dbReference type="ARBA" id="ARBA00023136"/>
    </source>
</evidence>
<dbReference type="PANTHER" id="PTHR12939:SF10">
    <property type="entry name" value="EG:4F1.1 PROTEIN"/>
    <property type="match status" value="1"/>
</dbReference>
<feature type="transmembrane region" description="Helical" evidence="13">
    <location>
        <begin position="68"/>
        <end position="91"/>
    </location>
</feature>
<keyword evidence="15" id="KW-1185">Reference proteome</keyword>
<keyword evidence="12" id="KW-0206">Cytoskeleton</keyword>
<evidence type="ECO:0000313" key="15">
    <source>
        <dbReference type="Proteomes" id="UP000749559"/>
    </source>
</evidence>
<dbReference type="OrthoDB" id="8881719at2759"/>
<protein>
    <submittedName>
        <fullName evidence="14">Uncharacterized protein</fullName>
    </submittedName>
</protein>
<evidence type="ECO:0000256" key="13">
    <source>
        <dbReference type="SAM" id="Phobius"/>
    </source>
</evidence>
<evidence type="ECO:0000256" key="5">
    <source>
        <dbReference type="ARBA" id="ARBA00022490"/>
    </source>
</evidence>
<dbReference type="GO" id="GO:0016012">
    <property type="term" value="C:sarcoglycan complex"/>
    <property type="evidence" value="ECO:0007669"/>
    <property type="project" value="InterPro"/>
</dbReference>
<evidence type="ECO:0000313" key="14">
    <source>
        <dbReference type="EMBL" id="CAH1776686.1"/>
    </source>
</evidence>
<evidence type="ECO:0000256" key="11">
    <source>
        <dbReference type="ARBA" id="ARBA00023180"/>
    </source>
</evidence>
<gene>
    <name evidence="14" type="ORF">OFUS_LOCUS3838</name>
</gene>
<dbReference type="GO" id="GO:0005856">
    <property type="term" value="C:cytoskeleton"/>
    <property type="evidence" value="ECO:0007669"/>
    <property type="project" value="UniProtKB-SubCell"/>
</dbReference>
<proteinExistence type="inferred from homology"/>
<dbReference type="PANTHER" id="PTHR12939">
    <property type="entry name" value="SARCOGLYCAN"/>
    <property type="match status" value="1"/>
</dbReference>
<evidence type="ECO:0000256" key="2">
    <source>
        <dbReference type="ARBA" id="ARBA00004274"/>
    </source>
</evidence>
<accession>A0A8S4N864</accession>
<name>A0A8S4N864_OWEFU</name>
<keyword evidence="5" id="KW-0963">Cytoplasm</keyword>
<evidence type="ECO:0000256" key="1">
    <source>
        <dbReference type="ARBA" id="ARBA00004245"/>
    </source>
</evidence>
<organism evidence="14 15">
    <name type="scientific">Owenia fusiformis</name>
    <name type="common">Polychaete worm</name>
    <dbReference type="NCBI Taxonomy" id="6347"/>
    <lineage>
        <taxon>Eukaryota</taxon>
        <taxon>Metazoa</taxon>
        <taxon>Spiralia</taxon>
        <taxon>Lophotrochozoa</taxon>
        <taxon>Annelida</taxon>
        <taxon>Polychaeta</taxon>
        <taxon>Sedentaria</taxon>
        <taxon>Canalipalpata</taxon>
        <taxon>Sabellida</taxon>
        <taxon>Oweniida</taxon>
        <taxon>Oweniidae</taxon>
        <taxon>Owenia</taxon>
    </lineage>
</organism>
<keyword evidence="8 13" id="KW-1133">Transmembrane helix</keyword>
<evidence type="ECO:0000256" key="8">
    <source>
        <dbReference type="ARBA" id="ARBA00022989"/>
    </source>
</evidence>
<comment type="similarity">
    <text evidence="3">Belongs to the sarcoglycan beta/delta/gamma/zeta family.</text>
</comment>
<comment type="subcellular location">
    <subcellularLocation>
        <location evidence="2">Cell membrane</location>
        <location evidence="2">Sarcolemma</location>
        <topology evidence="2">Single-pass type II membrane protein</topology>
    </subcellularLocation>
    <subcellularLocation>
        <location evidence="1">Cytoplasm</location>
        <location evidence="1">Cytoskeleton</location>
    </subcellularLocation>
</comment>
<keyword evidence="7" id="KW-0735">Signal-anchor</keyword>
<dbReference type="EMBL" id="CAIIXF020000002">
    <property type="protein sequence ID" value="CAH1776686.1"/>
    <property type="molecule type" value="Genomic_DNA"/>
</dbReference>
<evidence type="ECO:0000256" key="3">
    <source>
        <dbReference type="ARBA" id="ARBA00007574"/>
    </source>
</evidence>
<dbReference type="AlphaFoldDB" id="A0A8S4N864"/>
<evidence type="ECO:0000256" key="10">
    <source>
        <dbReference type="ARBA" id="ARBA00023157"/>
    </source>
</evidence>
<comment type="caution">
    <text evidence="14">The sequence shown here is derived from an EMBL/GenBank/DDBJ whole genome shotgun (WGS) entry which is preliminary data.</text>
</comment>
<evidence type="ECO:0000256" key="6">
    <source>
        <dbReference type="ARBA" id="ARBA00022692"/>
    </source>
</evidence>
<evidence type="ECO:0000256" key="12">
    <source>
        <dbReference type="ARBA" id="ARBA00023212"/>
    </source>
</evidence>
<keyword evidence="4" id="KW-1003">Cell membrane</keyword>
<evidence type="ECO:0000256" key="4">
    <source>
        <dbReference type="ARBA" id="ARBA00022475"/>
    </source>
</evidence>
<dbReference type="InterPro" id="IPR039972">
    <property type="entry name" value="Sarcoglycan_gamma/delta/zeta"/>
</dbReference>
<keyword evidence="6 13" id="KW-0812">Transmembrane</keyword>
<dbReference type="Proteomes" id="UP000749559">
    <property type="component" value="Unassembled WGS sequence"/>
</dbReference>
<dbReference type="InterPro" id="IPR006875">
    <property type="entry name" value="Sarcoglycan"/>
</dbReference>